<gene>
    <name evidence="7" type="ORF">DFP90_10450</name>
</gene>
<evidence type="ECO:0000256" key="1">
    <source>
        <dbReference type="ARBA" id="ARBA00008609"/>
    </source>
</evidence>
<dbReference type="PROSITE" id="PS51257">
    <property type="entry name" value="PROKAR_LIPOPROTEIN"/>
    <property type="match status" value="1"/>
</dbReference>
<evidence type="ECO:0000259" key="4">
    <source>
        <dbReference type="Pfam" id="PF01571"/>
    </source>
</evidence>
<name>A0A3D9HMT8_9PROT</name>
<feature type="domain" description="FAD dependent oxidoreductase central" evidence="6">
    <location>
        <begin position="372"/>
        <end position="425"/>
    </location>
</feature>
<dbReference type="Gene3D" id="3.30.1360.120">
    <property type="entry name" value="Probable tRNA modification gtpase trme, domain 1"/>
    <property type="match status" value="1"/>
</dbReference>
<dbReference type="InterPro" id="IPR006222">
    <property type="entry name" value="GCVT_N"/>
</dbReference>
<dbReference type="PANTHER" id="PTHR43757">
    <property type="entry name" value="AMINOMETHYLTRANSFERASE"/>
    <property type="match status" value="1"/>
</dbReference>
<evidence type="ECO:0000259" key="6">
    <source>
        <dbReference type="Pfam" id="PF16350"/>
    </source>
</evidence>
<dbReference type="InterPro" id="IPR027266">
    <property type="entry name" value="TrmE/GcvT-like"/>
</dbReference>
<dbReference type="SUPFAM" id="SSF54373">
    <property type="entry name" value="FAD-linked reductases, C-terminal domain"/>
    <property type="match status" value="1"/>
</dbReference>
<accession>A0A3D9HMT8</accession>
<dbReference type="InterPro" id="IPR029043">
    <property type="entry name" value="GcvT/YgfZ_C"/>
</dbReference>
<dbReference type="Pfam" id="PF08669">
    <property type="entry name" value="GCV_T_C"/>
    <property type="match status" value="1"/>
</dbReference>
<keyword evidence="2" id="KW-0560">Oxidoreductase</keyword>
<dbReference type="Pfam" id="PF01266">
    <property type="entry name" value="DAO"/>
    <property type="match status" value="1"/>
</dbReference>
<evidence type="ECO:0000256" key="2">
    <source>
        <dbReference type="ARBA" id="ARBA00023002"/>
    </source>
</evidence>
<comment type="similarity">
    <text evidence="1">Belongs to the GcvT family.</text>
</comment>
<feature type="domain" description="Aminomethyltransferase C-terminal" evidence="5">
    <location>
        <begin position="722"/>
        <end position="803"/>
    </location>
</feature>
<dbReference type="GO" id="GO:0016491">
    <property type="term" value="F:oxidoreductase activity"/>
    <property type="evidence" value="ECO:0007669"/>
    <property type="project" value="UniProtKB-KW"/>
</dbReference>
<evidence type="ECO:0000313" key="7">
    <source>
        <dbReference type="EMBL" id="RED50779.1"/>
    </source>
</evidence>
<dbReference type="Gene3D" id="3.30.70.1400">
    <property type="entry name" value="Aminomethyltransferase beta-barrel domains"/>
    <property type="match status" value="1"/>
</dbReference>
<keyword evidence="8" id="KW-1185">Reference proteome</keyword>
<dbReference type="SUPFAM" id="SSF51905">
    <property type="entry name" value="FAD/NAD(P)-binding domain"/>
    <property type="match status" value="1"/>
</dbReference>
<organism evidence="7 8">
    <name type="scientific">Aestuariispira insulae</name>
    <dbReference type="NCBI Taxonomy" id="1461337"/>
    <lineage>
        <taxon>Bacteria</taxon>
        <taxon>Pseudomonadati</taxon>
        <taxon>Pseudomonadota</taxon>
        <taxon>Alphaproteobacteria</taxon>
        <taxon>Rhodospirillales</taxon>
        <taxon>Kiloniellaceae</taxon>
        <taxon>Aestuariispira</taxon>
    </lineage>
</organism>
<dbReference type="AlphaFoldDB" id="A0A3D9HMT8"/>
<dbReference type="InterPro" id="IPR013977">
    <property type="entry name" value="GcvT_C"/>
</dbReference>
<sequence length="811" mass="88875">MKTHTQVVVIGGGVVGCSVLYHLTKLGWKDVVLVERSELTSGSTWHAAGGFHTLNGDPNVAKLQSYTIDLYKEIEEKSGQSCGLHLTGGVMLAGTRERMDFLRLAQAKGRYLGMDDLQLITADEAAAIFPLMDKKHFEGALYDPIEGHLDPSGTTHAYAKAAKVNGAEIYLRNKVEELVQRPDGSWDVITEKGTIHAEHVVNAGGLWAREVGRMVGIELPVLAMEHMYLLTEDMPEVAAINKDTGKEVPHCIDFEGELYLRQERGGMLMGTYERAGVPWSEKTTPWDFGHELLQPDIDRIAPSLEVGFKHFPAFAQAGIKQIINGPFTFAPDGNPLVGPVRGLQNYWSACGVMAGFSQGGGVGLALANWMINGDPGFDVWGMDVARYGDWTTMAYTNAKVRENYSRRFRIAFPNETLPAGRPLRMTSIYDRLKEKGAVFADSCGIESAMWFAPDGTEAVEQVSFHRSNAFDAVAAECRAVREKVGLFEISGFAKYEVTGLEAEGWLNHMLANTMPAIGRMVLAPMLNREGKLIGDFTVAKVAQGHFLIFGTGVAEDYHMRWFEEHLPETGVQIRCLGLDLVGLSLSGPKSRDLMTTVAGGDVSAEAFKFMDFAKMDVGMIPAYVGRVSFTGDLGFEIWVKADYLTALYDLLTAKGEDFGLTLFGSRALRSLSLEKAFGSWATEYRPIYGPYEAAMGRFVNLNKGDFIGRDAAVREKEEGPTRKLVLMDVAATDADVLGDEPIWHRGEVIGWVTSGGYAHYLKKSLALGYVPTALSGEYGAGEFSIEILGRECSATILPEAPFDPKGERMRG</sequence>
<dbReference type="Proteomes" id="UP000256845">
    <property type="component" value="Unassembled WGS sequence"/>
</dbReference>
<proteinExistence type="inferred from homology"/>
<dbReference type="InterPro" id="IPR036188">
    <property type="entry name" value="FAD/NAD-bd_sf"/>
</dbReference>
<reference evidence="7 8" key="1">
    <citation type="submission" date="2018-07" db="EMBL/GenBank/DDBJ databases">
        <title>Genomic Encyclopedia of Type Strains, Phase III (KMG-III): the genomes of soil and plant-associated and newly described type strains.</title>
        <authorList>
            <person name="Whitman W."/>
        </authorList>
    </citation>
    <scope>NUCLEOTIDE SEQUENCE [LARGE SCALE GENOMIC DNA]</scope>
    <source>
        <strain evidence="7 8">CECT 8488</strain>
    </source>
</reference>
<dbReference type="PANTHER" id="PTHR43757:SF2">
    <property type="entry name" value="AMINOMETHYLTRANSFERASE, MITOCHONDRIAL"/>
    <property type="match status" value="1"/>
</dbReference>
<dbReference type="OrthoDB" id="9804379at2"/>
<dbReference type="RefSeq" id="WP_115936582.1">
    <property type="nucleotide sequence ID" value="NZ_QRDW01000004.1"/>
</dbReference>
<feature type="domain" description="GCVT N-terminal" evidence="4">
    <location>
        <begin position="428"/>
        <end position="703"/>
    </location>
</feature>
<dbReference type="Gene3D" id="3.30.9.10">
    <property type="entry name" value="D-Amino Acid Oxidase, subunit A, domain 2"/>
    <property type="match status" value="1"/>
</dbReference>
<dbReference type="Pfam" id="PF16350">
    <property type="entry name" value="FAO_M"/>
    <property type="match status" value="1"/>
</dbReference>
<evidence type="ECO:0000313" key="8">
    <source>
        <dbReference type="Proteomes" id="UP000256845"/>
    </source>
</evidence>
<dbReference type="SUPFAM" id="SSF103025">
    <property type="entry name" value="Folate-binding domain"/>
    <property type="match status" value="1"/>
</dbReference>
<dbReference type="InterPro" id="IPR032503">
    <property type="entry name" value="FAO_M"/>
</dbReference>
<dbReference type="InterPro" id="IPR006076">
    <property type="entry name" value="FAD-dep_OxRdtase"/>
</dbReference>
<evidence type="ECO:0000259" key="3">
    <source>
        <dbReference type="Pfam" id="PF01266"/>
    </source>
</evidence>
<feature type="domain" description="FAD dependent oxidoreductase" evidence="3">
    <location>
        <begin position="7"/>
        <end position="369"/>
    </location>
</feature>
<comment type="caution">
    <text evidence="7">The sequence shown here is derived from an EMBL/GenBank/DDBJ whole genome shotgun (WGS) entry which is preliminary data.</text>
</comment>
<dbReference type="Gene3D" id="2.40.30.110">
    <property type="entry name" value="Aminomethyltransferase beta-barrel domains"/>
    <property type="match status" value="1"/>
</dbReference>
<dbReference type="Gene3D" id="3.50.50.60">
    <property type="entry name" value="FAD/NAD(P)-binding domain"/>
    <property type="match status" value="1"/>
</dbReference>
<dbReference type="InterPro" id="IPR028896">
    <property type="entry name" value="GcvT/YgfZ/DmdA"/>
</dbReference>
<dbReference type="EMBL" id="QRDW01000004">
    <property type="protein sequence ID" value="RED50779.1"/>
    <property type="molecule type" value="Genomic_DNA"/>
</dbReference>
<dbReference type="SUPFAM" id="SSF101790">
    <property type="entry name" value="Aminomethyltransferase beta-barrel domain"/>
    <property type="match status" value="1"/>
</dbReference>
<protein>
    <submittedName>
        <fullName evidence="7">Dimethylglycine dehydrogenase</fullName>
    </submittedName>
</protein>
<evidence type="ECO:0000259" key="5">
    <source>
        <dbReference type="Pfam" id="PF08669"/>
    </source>
</evidence>
<dbReference type="Pfam" id="PF01571">
    <property type="entry name" value="GCV_T"/>
    <property type="match status" value="1"/>
</dbReference>